<feature type="compositionally biased region" description="Polar residues" evidence="2">
    <location>
        <begin position="336"/>
        <end position="346"/>
    </location>
</feature>
<feature type="compositionally biased region" description="Basic and acidic residues" evidence="2">
    <location>
        <begin position="294"/>
        <end position="308"/>
    </location>
</feature>
<dbReference type="VEuPathDB" id="VectorBase:SSCA009665"/>
<dbReference type="OrthoDB" id="300289at2759"/>
<comment type="caution">
    <text evidence="3">The sequence shown here is derived from an EMBL/GenBank/DDBJ whole genome shotgun (WGS) entry which is preliminary data.</text>
</comment>
<accession>A0A132AFU3</accession>
<reference evidence="3 4" key="1">
    <citation type="journal article" date="2015" name="Parasit. Vectors">
        <title>Draft genome of the scabies mite.</title>
        <authorList>
            <person name="Rider S.D.Jr."/>
            <person name="Morgan M.S."/>
            <person name="Arlian L.G."/>
        </authorList>
    </citation>
    <scope>NUCLEOTIDE SEQUENCE [LARGE SCALE GENOMIC DNA]</scope>
    <source>
        <strain evidence="3">Arlian Lab</strain>
    </source>
</reference>
<feature type="region of interest" description="Disordered" evidence="2">
    <location>
        <begin position="293"/>
        <end position="346"/>
    </location>
</feature>
<dbReference type="GO" id="GO:0016192">
    <property type="term" value="P:vesicle-mediated transport"/>
    <property type="evidence" value="ECO:0007669"/>
    <property type="project" value="InterPro"/>
</dbReference>
<sequence length="346" mass="39937">MGKLYQNLFNRVQNEEEERDLELQRKIRNLNWIMSTHLDVDINLRNPKVKDLMDQAITEIIEVDSKHVPYEKLESIVRCSKTIFEMLQINNNDAISADQFLPALVFVIIQANPPLLQSNIKFISRFSIPSRLMTGEAGYYFTNLCCATTFIEKISGEALNMSETDFQSYVSGEAQPPGYYQQSFLCEPFRIMDSNQIMLNDTNKRNAHWQESLKSFERKLDRFEETIESKCKAAIDSSKETLNQCSKYSFFKRDNKDEINDDIDLRFLPNFLKNLILPTKSNHTTGRLNVLDDQNIKNESSDESESKKSNSVINQSEYLVNIQSSNLNPGDDDQKSSITTLNESDQ</sequence>
<keyword evidence="1" id="KW-0175">Coiled coil</keyword>
<dbReference type="InterPro" id="IPR045046">
    <property type="entry name" value="Vps9-like"/>
</dbReference>
<dbReference type="Proteomes" id="UP000616769">
    <property type="component" value="Unassembled WGS sequence"/>
</dbReference>
<dbReference type="AlphaFoldDB" id="A0A132AFU3"/>
<dbReference type="SMART" id="SM00167">
    <property type="entry name" value="VPS9"/>
    <property type="match status" value="1"/>
</dbReference>
<dbReference type="InterPro" id="IPR003123">
    <property type="entry name" value="VPS9"/>
</dbReference>
<dbReference type="GO" id="GO:0005829">
    <property type="term" value="C:cytosol"/>
    <property type="evidence" value="ECO:0007669"/>
    <property type="project" value="TreeGrafter"/>
</dbReference>
<dbReference type="Gene3D" id="1.20.1050.80">
    <property type="entry name" value="VPS9 domain"/>
    <property type="match status" value="1"/>
</dbReference>
<dbReference type="PANTHER" id="PTHR23101">
    <property type="entry name" value="RAB GDP/GTP EXCHANGE FACTOR"/>
    <property type="match status" value="1"/>
</dbReference>
<evidence type="ECO:0000313" key="4">
    <source>
        <dbReference type="Proteomes" id="UP000616769"/>
    </source>
</evidence>
<feature type="coiled-coil region" evidence="1">
    <location>
        <begin position="199"/>
        <end position="233"/>
    </location>
</feature>
<dbReference type="Pfam" id="PF02204">
    <property type="entry name" value="VPS9"/>
    <property type="match status" value="1"/>
</dbReference>
<dbReference type="GO" id="GO:0030139">
    <property type="term" value="C:endocytic vesicle"/>
    <property type="evidence" value="ECO:0007669"/>
    <property type="project" value="TreeGrafter"/>
</dbReference>
<evidence type="ECO:0000256" key="1">
    <source>
        <dbReference type="SAM" id="Coils"/>
    </source>
</evidence>
<dbReference type="GO" id="GO:0031267">
    <property type="term" value="F:small GTPase binding"/>
    <property type="evidence" value="ECO:0007669"/>
    <property type="project" value="TreeGrafter"/>
</dbReference>
<dbReference type="GO" id="GO:0005085">
    <property type="term" value="F:guanyl-nucleotide exchange factor activity"/>
    <property type="evidence" value="ECO:0007669"/>
    <property type="project" value="InterPro"/>
</dbReference>
<dbReference type="PANTHER" id="PTHR23101:SF122">
    <property type="entry name" value="RABAPTIN-5-ASSOCIATED EXCHANGE FACTOR FOR RAB5"/>
    <property type="match status" value="1"/>
</dbReference>
<evidence type="ECO:0000313" key="3">
    <source>
        <dbReference type="EMBL" id="KPM09300.1"/>
    </source>
</evidence>
<dbReference type="InterPro" id="IPR037191">
    <property type="entry name" value="VPS9_dom_sf"/>
</dbReference>
<proteinExistence type="predicted"/>
<feature type="compositionally biased region" description="Polar residues" evidence="2">
    <location>
        <begin position="312"/>
        <end position="328"/>
    </location>
</feature>
<evidence type="ECO:0000256" key="2">
    <source>
        <dbReference type="SAM" id="MobiDB-lite"/>
    </source>
</evidence>
<name>A0A132AFU3_SARSC</name>
<gene>
    <name evidence="3" type="ORF">QR98_0078340</name>
</gene>
<dbReference type="SUPFAM" id="SSF109993">
    <property type="entry name" value="VPS9 domain"/>
    <property type="match status" value="1"/>
</dbReference>
<organism evidence="3 4">
    <name type="scientific">Sarcoptes scabiei</name>
    <name type="common">Itch mite</name>
    <name type="synonym">Acarus scabiei</name>
    <dbReference type="NCBI Taxonomy" id="52283"/>
    <lineage>
        <taxon>Eukaryota</taxon>
        <taxon>Metazoa</taxon>
        <taxon>Ecdysozoa</taxon>
        <taxon>Arthropoda</taxon>
        <taxon>Chelicerata</taxon>
        <taxon>Arachnida</taxon>
        <taxon>Acari</taxon>
        <taxon>Acariformes</taxon>
        <taxon>Sarcoptiformes</taxon>
        <taxon>Astigmata</taxon>
        <taxon>Psoroptidia</taxon>
        <taxon>Sarcoptoidea</taxon>
        <taxon>Sarcoptidae</taxon>
        <taxon>Sarcoptinae</taxon>
        <taxon>Sarcoptes</taxon>
    </lineage>
</organism>
<dbReference type="EMBL" id="JXLN01013340">
    <property type="protein sequence ID" value="KPM09300.1"/>
    <property type="molecule type" value="Genomic_DNA"/>
</dbReference>
<dbReference type="PROSITE" id="PS51205">
    <property type="entry name" value="VPS9"/>
    <property type="match status" value="1"/>
</dbReference>
<protein>
    <submittedName>
        <fullName evidence="3">Rab5 GDP/GTP exchange factor-like protein</fullName>
    </submittedName>
</protein>